<dbReference type="InterPro" id="IPR001087">
    <property type="entry name" value="GDSL"/>
</dbReference>
<keyword evidence="3" id="KW-0442">Lipid degradation</keyword>
<gene>
    <name evidence="5" type="ORF">TAV2_LOCUS19219</name>
</gene>
<reference evidence="5 6" key="1">
    <citation type="submission" date="2022-03" db="EMBL/GenBank/DDBJ databases">
        <authorList>
            <person name="Nunn A."/>
            <person name="Chopra R."/>
            <person name="Nunn A."/>
            <person name="Contreras Garrido A."/>
        </authorList>
    </citation>
    <scope>NUCLEOTIDE SEQUENCE [LARGE SCALE GENOMIC DNA]</scope>
</reference>
<dbReference type="AlphaFoldDB" id="A0AAU9SWD4"/>
<dbReference type="PANTHER" id="PTHR46020">
    <property type="entry name" value="OSJNBB0059K02.9 PROTEIN"/>
    <property type="match status" value="1"/>
</dbReference>
<organism evidence="5 6">
    <name type="scientific">Thlaspi arvense</name>
    <name type="common">Field penny-cress</name>
    <dbReference type="NCBI Taxonomy" id="13288"/>
    <lineage>
        <taxon>Eukaryota</taxon>
        <taxon>Viridiplantae</taxon>
        <taxon>Streptophyta</taxon>
        <taxon>Embryophyta</taxon>
        <taxon>Tracheophyta</taxon>
        <taxon>Spermatophyta</taxon>
        <taxon>Magnoliopsida</taxon>
        <taxon>eudicotyledons</taxon>
        <taxon>Gunneridae</taxon>
        <taxon>Pentapetalae</taxon>
        <taxon>rosids</taxon>
        <taxon>malvids</taxon>
        <taxon>Brassicales</taxon>
        <taxon>Brassicaceae</taxon>
        <taxon>Thlaspideae</taxon>
        <taxon>Thlaspi</taxon>
    </lineage>
</organism>
<dbReference type="Gene3D" id="3.40.50.1110">
    <property type="entry name" value="SGNH hydrolase"/>
    <property type="match status" value="1"/>
</dbReference>
<dbReference type="Proteomes" id="UP000836841">
    <property type="component" value="Chromosome 6"/>
</dbReference>
<keyword evidence="6" id="KW-1185">Reference proteome</keyword>
<dbReference type="EMBL" id="OU466862">
    <property type="protein sequence ID" value="CAH2074299.1"/>
    <property type="molecule type" value="Genomic_DNA"/>
</dbReference>
<dbReference type="Pfam" id="PF00657">
    <property type="entry name" value="Lipase_GDSL"/>
    <property type="match status" value="1"/>
</dbReference>
<keyword evidence="2" id="KW-0378">Hydrolase</keyword>
<proteinExistence type="inferred from homology"/>
<evidence type="ECO:0000256" key="4">
    <source>
        <dbReference type="ARBA" id="ARBA00023098"/>
    </source>
</evidence>
<dbReference type="GO" id="GO:0016042">
    <property type="term" value="P:lipid catabolic process"/>
    <property type="evidence" value="ECO:0007669"/>
    <property type="project" value="UniProtKB-KW"/>
</dbReference>
<evidence type="ECO:0000256" key="2">
    <source>
        <dbReference type="ARBA" id="ARBA00022801"/>
    </source>
</evidence>
<keyword evidence="4" id="KW-0443">Lipid metabolism</keyword>
<sequence>MDGQNHRTSIELTGKEKGLKRGMNFAFGRSIVYGASPVVRSPNMSSQVNLLVDLFVARRVYTFDDISSSDVAVLTYSGQDYLEYIAKHDLRVYQAFVPLIVEDIKHCLLKLDGIIFKNIAVTSLLPIGCFPHFTSASKFQSCNESYSELVELHNKLLKVAVGRLNVEARLRKKGQSFFIIDIHKAFMTVLKKKGRRRFRNPLKPCCEGDCATVDSKGEKKYSLCDDPKSAFFWDKVNPTQEGWKSIYSVLGNPLTKG</sequence>
<evidence type="ECO:0000256" key="3">
    <source>
        <dbReference type="ARBA" id="ARBA00022963"/>
    </source>
</evidence>
<evidence type="ECO:0000256" key="1">
    <source>
        <dbReference type="ARBA" id="ARBA00008668"/>
    </source>
</evidence>
<name>A0AAU9SWD4_THLAR</name>
<dbReference type="GO" id="GO:0016788">
    <property type="term" value="F:hydrolase activity, acting on ester bonds"/>
    <property type="evidence" value="ECO:0007669"/>
    <property type="project" value="InterPro"/>
</dbReference>
<dbReference type="InterPro" id="IPR036514">
    <property type="entry name" value="SGNH_hydro_sf"/>
</dbReference>
<evidence type="ECO:0008006" key="7">
    <source>
        <dbReference type="Google" id="ProtNLM"/>
    </source>
</evidence>
<dbReference type="PANTHER" id="PTHR46020:SF32">
    <property type="entry name" value="GDSL ESTERASE_LIPASE"/>
    <property type="match status" value="1"/>
</dbReference>
<protein>
    <recommendedName>
        <fullName evidence="7">GDSL esterase/lipase</fullName>
    </recommendedName>
</protein>
<evidence type="ECO:0000313" key="6">
    <source>
        <dbReference type="Proteomes" id="UP000836841"/>
    </source>
</evidence>
<accession>A0AAU9SWD4</accession>
<evidence type="ECO:0000313" key="5">
    <source>
        <dbReference type="EMBL" id="CAH2074299.1"/>
    </source>
</evidence>
<comment type="similarity">
    <text evidence="1">Belongs to the 'GDSL' lipolytic enzyme family.</text>
</comment>